<dbReference type="GO" id="GO:0020037">
    <property type="term" value="F:heme binding"/>
    <property type="evidence" value="ECO:0007669"/>
    <property type="project" value="TreeGrafter"/>
</dbReference>
<dbReference type="PANTHER" id="PTHR19359">
    <property type="entry name" value="CYTOCHROME B5"/>
    <property type="match status" value="1"/>
</dbReference>
<keyword evidence="6" id="KW-0256">Endoplasmic reticulum</keyword>
<dbReference type="FunFam" id="3.10.120.10:FF:000002">
    <property type="entry name" value="Cytochrome b5 type B"/>
    <property type="match status" value="1"/>
</dbReference>
<evidence type="ECO:0000256" key="7">
    <source>
        <dbReference type="ARBA" id="ARBA00022848"/>
    </source>
</evidence>
<evidence type="ECO:0000256" key="4">
    <source>
        <dbReference type="ARBA" id="ARBA00022692"/>
    </source>
</evidence>
<feature type="transmembrane region" description="Helical" evidence="14">
    <location>
        <begin position="115"/>
        <end position="134"/>
    </location>
</feature>
<keyword evidence="4 14" id="KW-0812">Transmembrane</keyword>
<keyword evidence="17" id="KW-1185">Reference proteome</keyword>
<comment type="similarity">
    <text evidence="12">Belongs to the cytochrome b5 family.</text>
</comment>
<proteinExistence type="inferred from homology"/>
<dbReference type="PANTHER" id="PTHR19359:SF150">
    <property type="entry name" value="CYTOCHROME B5"/>
    <property type="match status" value="1"/>
</dbReference>
<gene>
    <name evidence="16" type="ORF">DLAC_02758</name>
</gene>
<evidence type="ECO:0000256" key="2">
    <source>
        <dbReference type="ARBA" id="ARBA00022448"/>
    </source>
</evidence>
<dbReference type="PROSITE" id="PS50255">
    <property type="entry name" value="CYTOCHROME_B5_2"/>
    <property type="match status" value="1"/>
</dbReference>
<keyword evidence="5" id="KW-0479">Metal-binding</keyword>
<evidence type="ECO:0000256" key="13">
    <source>
        <dbReference type="SAM" id="MobiDB-lite"/>
    </source>
</evidence>
<evidence type="ECO:0000256" key="5">
    <source>
        <dbReference type="ARBA" id="ARBA00022723"/>
    </source>
</evidence>
<accession>A0A152A398</accession>
<evidence type="ECO:0000256" key="8">
    <source>
        <dbReference type="ARBA" id="ARBA00022982"/>
    </source>
</evidence>
<evidence type="ECO:0000256" key="3">
    <source>
        <dbReference type="ARBA" id="ARBA00022617"/>
    </source>
</evidence>
<keyword evidence="2" id="KW-0813">Transport</keyword>
<dbReference type="EMBL" id="LODT01000013">
    <property type="protein sequence ID" value="KYR00718.1"/>
    <property type="molecule type" value="Genomic_DNA"/>
</dbReference>
<keyword evidence="10 14" id="KW-0472">Membrane</keyword>
<organism evidence="16 17">
    <name type="scientific">Tieghemostelium lacteum</name>
    <name type="common">Slime mold</name>
    <name type="synonym">Dictyostelium lacteum</name>
    <dbReference type="NCBI Taxonomy" id="361077"/>
    <lineage>
        <taxon>Eukaryota</taxon>
        <taxon>Amoebozoa</taxon>
        <taxon>Evosea</taxon>
        <taxon>Eumycetozoa</taxon>
        <taxon>Dictyostelia</taxon>
        <taxon>Dictyosteliales</taxon>
        <taxon>Raperosteliaceae</taxon>
        <taxon>Tieghemostelium</taxon>
    </lineage>
</organism>
<dbReference type="STRING" id="361077.A0A152A398"/>
<dbReference type="Pfam" id="PF00173">
    <property type="entry name" value="Cyt-b5"/>
    <property type="match status" value="1"/>
</dbReference>
<dbReference type="InterPro" id="IPR050668">
    <property type="entry name" value="Cytochrome_b5"/>
</dbReference>
<dbReference type="InterPro" id="IPR036400">
    <property type="entry name" value="Cyt_B5-like_heme/steroid_sf"/>
</dbReference>
<evidence type="ECO:0000256" key="12">
    <source>
        <dbReference type="ARBA" id="ARBA00038168"/>
    </source>
</evidence>
<evidence type="ECO:0000313" key="16">
    <source>
        <dbReference type="EMBL" id="KYR00718.1"/>
    </source>
</evidence>
<feature type="region of interest" description="Disordered" evidence="13">
    <location>
        <begin position="82"/>
        <end position="111"/>
    </location>
</feature>
<evidence type="ECO:0000256" key="9">
    <source>
        <dbReference type="ARBA" id="ARBA00023004"/>
    </source>
</evidence>
<sequence>METQQEFTLEEIQKHTTLESLWIIINGNVYDVTSYADTHPGGIDVLLENAGKDATNEFLDIGHSQVAMDQLKELFIGVYKPTPNSSSNTTNNNNIQQPQQRPTQPPQQKESSVPILPIVIGAGAVVLGLAIAITRSITKK</sequence>
<dbReference type="SMART" id="SM01117">
    <property type="entry name" value="Cyt-b5"/>
    <property type="match status" value="1"/>
</dbReference>
<dbReference type="InterPro" id="IPR001199">
    <property type="entry name" value="Cyt_B5-like_heme/steroid-bd"/>
</dbReference>
<feature type="compositionally biased region" description="Low complexity" evidence="13">
    <location>
        <begin position="82"/>
        <end position="108"/>
    </location>
</feature>
<reference evidence="16 17" key="1">
    <citation type="submission" date="2015-12" db="EMBL/GenBank/DDBJ databases">
        <title>Dictyostelia acquired genes for synthesis and detection of signals that induce cell-type specialization by lateral gene transfer from prokaryotes.</title>
        <authorList>
            <person name="Gloeckner G."/>
            <person name="Schaap P."/>
        </authorList>
    </citation>
    <scope>NUCLEOTIDE SEQUENCE [LARGE SCALE GENOMIC DNA]</scope>
    <source>
        <strain evidence="16 17">TK</strain>
    </source>
</reference>
<dbReference type="OrthoDB" id="260519at2759"/>
<evidence type="ECO:0000256" key="11">
    <source>
        <dbReference type="ARBA" id="ARBA00037877"/>
    </source>
</evidence>
<dbReference type="Gene3D" id="3.10.120.10">
    <property type="entry name" value="Cytochrome b5-like heme/steroid binding domain"/>
    <property type="match status" value="1"/>
</dbReference>
<dbReference type="PRINTS" id="PR00363">
    <property type="entry name" value="CYTOCHROMEB5"/>
</dbReference>
<feature type="domain" description="Cytochrome b5 heme-binding" evidence="15">
    <location>
        <begin position="4"/>
        <end position="80"/>
    </location>
</feature>
<keyword evidence="3" id="KW-0349">Heme</keyword>
<evidence type="ECO:0000259" key="15">
    <source>
        <dbReference type="PROSITE" id="PS50255"/>
    </source>
</evidence>
<evidence type="ECO:0000256" key="6">
    <source>
        <dbReference type="ARBA" id="ARBA00022824"/>
    </source>
</evidence>
<dbReference type="FunCoup" id="A0A152A398">
    <property type="interactions" value="102"/>
</dbReference>
<dbReference type="AlphaFoldDB" id="A0A152A398"/>
<keyword evidence="8" id="KW-0249">Electron transport</keyword>
<keyword evidence="7" id="KW-0492">Microsome</keyword>
<dbReference type="SUPFAM" id="SSF55856">
    <property type="entry name" value="Cytochrome b5-like heme/steroid binding domain"/>
    <property type="match status" value="1"/>
</dbReference>
<evidence type="ECO:0000313" key="17">
    <source>
        <dbReference type="Proteomes" id="UP000076078"/>
    </source>
</evidence>
<evidence type="ECO:0000256" key="14">
    <source>
        <dbReference type="SAM" id="Phobius"/>
    </source>
</evidence>
<evidence type="ECO:0000256" key="10">
    <source>
        <dbReference type="ARBA" id="ARBA00023136"/>
    </source>
</evidence>
<evidence type="ECO:0000256" key="1">
    <source>
        <dbReference type="ARBA" id="ARBA00004131"/>
    </source>
</evidence>
<keyword evidence="14" id="KW-1133">Transmembrane helix</keyword>
<dbReference type="InParanoid" id="A0A152A398"/>
<dbReference type="Proteomes" id="UP000076078">
    <property type="component" value="Unassembled WGS sequence"/>
</dbReference>
<dbReference type="GO" id="GO:0005789">
    <property type="term" value="C:endoplasmic reticulum membrane"/>
    <property type="evidence" value="ECO:0007669"/>
    <property type="project" value="UniProtKB-SubCell"/>
</dbReference>
<comment type="subcellular location">
    <subcellularLocation>
        <location evidence="1">Endoplasmic reticulum membrane</location>
        <topology evidence="1">Single-pass membrane protein</topology>
        <orientation evidence="1">Cytoplasmic side</orientation>
    </subcellularLocation>
    <subcellularLocation>
        <location evidence="11">Microsome membrane</location>
        <topology evidence="11">Single-pass membrane protein</topology>
        <orientation evidence="11">Cytoplasmic side</orientation>
    </subcellularLocation>
</comment>
<name>A0A152A398_TIELA</name>
<comment type="caution">
    <text evidence="16">The sequence shown here is derived from an EMBL/GenBank/DDBJ whole genome shotgun (WGS) entry which is preliminary data.</text>
</comment>
<protein>
    <submittedName>
        <fullName evidence="16">Cytochrome b5 B</fullName>
    </submittedName>
</protein>
<keyword evidence="9" id="KW-0408">Iron</keyword>
<dbReference type="GO" id="GO:0046872">
    <property type="term" value="F:metal ion binding"/>
    <property type="evidence" value="ECO:0007669"/>
    <property type="project" value="UniProtKB-KW"/>
</dbReference>
<dbReference type="OMA" id="MLDQYYV"/>